<evidence type="ECO:0000313" key="2">
    <source>
        <dbReference type="Proteomes" id="UP000002059"/>
    </source>
</evidence>
<dbReference type="VEuPathDB" id="FungiDB:PAAG_00643"/>
<dbReference type="AlphaFoldDB" id="C1GQ48"/>
<reference evidence="1 2" key="1">
    <citation type="journal article" date="2011" name="PLoS Genet.">
        <title>Comparative genomic analysis of human fungal pathogens causing paracoccidioidomycosis.</title>
        <authorList>
            <person name="Desjardins C.A."/>
            <person name="Champion M.D."/>
            <person name="Holder J.W."/>
            <person name="Muszewska A."/>
            <person name="Goldberg J."/>
            <person name="Bailao A.M."/>
            <person name="Brigido M.M."/>
            <person name="Ferreira M.E."/>
            <person name="Garcia A.M."/>
            <person name="Grynberg M."/>
            <person name="Gujja S."/>
            <person name="Heiman D.I."/>
            <person name="Henn M.R."/>
            <person name="Kodira C.D."/>
            <person name="Leon-Narvaez H."/>
            <person name="Longo L.V."/>
            <person name="Ma L.J."/>
            <person name="Malavazi I."/>
            <person name="Matsuo A.L."/>
            <person name="Morais F.V."/>
            <person name="Pereira M."/>
            <person name="Rodriguez-Brito S."/>
            <person name="Sakthikumar S."/>
            <person name="Salem-Izacc S.M."/>
            <person name="Sykes S.M."/>
            <person name="Teixeira M.M."/>
            <person name="Vallejo M.C."/>
            <person name="Walter M.E."/>
            <person name="Yandava C."/>
            <person name="Young S."/>
            <person name="Zeng Q."/>
            <person name="Zucker J."/>
            <person name="Felipe M.S."/>
            <person name="Goldman G.H."/>
            <person name="Haas B.J."/>
            <person name="McEwen J.G."/>
            <person name="Nino-Vega G."/>
            <person name="Puccia R."/>
            <person name="San-Blas G."/>
            <person name="Soares C.M."/>
            <person name="Birren B.W."/>
            <person name="Cuomo C.A."/>
        </authorList>
    </citation>
    <scope>NUCLEOTIDE SEQUENCE [LARGE SCALE GENOMIC DNA]</scope>
    <source>
        <strain evidence="2">ATCC MYA-826 / Pb01</strain>
    </source>
</reference>
<proteinExistence type="predicted"/>
<name>C1GQ48_PARBA</name>
<dbReference type="Proteomes" id="UP000002059">
    <property type="component" value="Partially assembled WGS sequence"/>
</dbReference>
<accession>C1GQ48</accession>
<sequence length="124" mass="14136">MADGTSQIDLWCQDRWLNNAFHDDVHSYHDDPITFWDDRVWENCGQITVYFPQGVGYCQEDPSGYKVSTPRLQPENYRFGLVVICEAAIRQHIVDNLGLLQGESVGKIRFHPLPTGVALDTIVN</sequence>
<organism evidence="1 2">
    <name type="scientific">Paracoccidioides lutzii (strain ATCC MYA-826 / Pb01)</name>
    <name type="common">Paracoccidioides brasiliensis</name>
    <dbReference type="NCBI Taxonomy" id="502779"/>
    <lineage>
        <taxon>Eukaryota</taxon>
        <taxon>Fungi</taxon>
        <taxon>Dikarya</taxon>
        <taxon>Ascomycota</taxon>
        <taxon>Pezizomycotina</taxon>
        <taxon>Eurotiomycetes</taxon>
        <taxon>Eurotiomycetidae</taxon>
        <taxon>Onygenales</taxon>
        <taxon>Ajellomycetaceae</taxon>
        <taxon>Paracoccidioides</taxon>
    </lineage>
</organism>
<dbReference type="GeneID" id="9100233"/>
<dbReference type="RefSeq" id="XP_002796784.2">
    <property type="nucleotide sequence ID" value="XM_002796738.2"/>
</dbReference>
<dbReference type="KEGG" id="pbl:PAAG_00643"/>
<keyword evidence="2" id="KW-1185">Reference proteome</keyword>
<gene>
    <name evidence="1" type="ORF">PAAG_00643</name>
</gene>
<dbReference type="EMBL" id="KN293993">
    <property type="protein sequence ID" value="EEH37722.2"/>
    <property type="molecule type" value="Genomic_DNA"/>
</dbReference>
<protein>
    <submittedName>
        <fullName evidence="1">Uncharacterized protein</fullName>
    </submittedName>
</protein>
<evidence type="ECO:0000313" key="1">
    <source>
        <dbReference type="EMBL" id="EEH37722.2"/>
    </source>
</evidence>
<dbReference type="HOGENOM" id="CLU_2004595_0_0_1"/>